<protein>
    <submittedName>
        <fullName evidence="1">Uncharacterized protein</fullName>
    </submittedName>
</protein>
<proteinExistence type="predicted"/>
<dbReference type="AlphaFoldDB" id="A0A225DCV3"/>
<name>A0A225DCV3_9BACT</name>
<comment type="caution">
    <text evidence="1">The sequence shown here is derived from an EMBL/GenBank/DDBJ whole genome shotgun (WGS) entry which is preliminary data.</text>
</comment>
<sequence length="68" mass="7508">MFKDKPRHLKLFVASSPRLHPILLSALRDLLLSGDVAAPTVWAAMTGESPPPGARLVNQVKRISRESY</sequence>
<reference evidence="2" key="1">
    <citation type="submission" date="2017-06" db="EMBL/GenBank/DDBJ databases">
        <title>Genome analysis of Fimbriiglobus ruber SP5, the first member of the order Planctomycetales with confirmed chitinolytic capability.</title>
        <authorList>
            <person name="Ravin N.V."/>
            <person name="Rakitin A.L."/>
            <person name="Ivanova A.A."/>
            <person name="Beletsky A.V."/>
            <person name="Kulichevskaya I.S."/>
            <person name="Mardanov A.V."/>
            <person name="Dedysh S.N."/>
        </authorList>
    </citation>
    <scope>NUCLEOTIDE SEQUENCE [LARGE SCALE GENOMIC DNA]</scope>
    <source>
        <strain evidence="2">SP5</strain>
    </source>
</reference>
<dbReference type="EMBL" id="NIDE01000020">
    <property type="protein sequence ID" value="OWK34235.1"/>
    <property type="molecule type" value="Genomic_DNA"/>
</dbReference>
<evidence type="ECO:0000313" key="1">
    <source>
        <dbReference type="EMBL" id="OWK34235.1"/>
    </source>
</evidence>
<keyword evidence="2" id="KW-1185">Reference proteome</keyword>
<dbReference type="RefSeq" id="WP_088260534.1">
    <property type="nucleotide sequence ID" value="NZ_NIDE01000020.1"/>
</dbReference>
<gene>
    <name evidence="1" type="ORF">FRUB_10206</name>
</gene>
<organism evidence="1 2">
    <name type="scientific">Fimbriiglobus ruber</name>
    <dbReference type="NCBI Taxonomy" id="1908690"/>
    <lineage>
        <taxon>Bacteria</taxon>
        <taxon>Pseudomonadati</taxon>
        <taxon>Planctomycetota</taxon>
        <taxon>Planctomycetia</taxon>
        <taxon>Gemmatales</taxon>
        <taxon>Gemmataceae</taxon>
        <taxon>Fimbriiglobus</taxon>
    </lineage>
</organism>
<evidence type="ECO:0000313" key="2">
    <source>
        <dbReference type="Proteomes" id="UP000214646"/>
    </source>
</evidence>
<accession>A0A225DCV3</accession>
<dbReference type="Proteomes" id="UP000214646">
    <property type="component" value="Unassembled WGS sequence"/>
</dbReference>